<reference evidence="3 4" key="1">
    <citation type="submission" date="2019-11" db="EMBL/GenBank/DDBJ databases">
        <title>Phenotypic characterization of an OXA-22 and OXA-60 co-producing Ralstonia pickettii clinical strain.</title>
        <authorList>
            <person name="He F."/>
        </authorList>
    </citation>
    <scope>NUCLEOTIDE SEQUENCE [LARGE SCALE GENOMIC DNA]</scope>
    <source>
        <strain evidence="3 4">PSLESD1</strain>
    </source>
</reference>
<protein>
    <submittedName>
        <fullName evidence="3">Uncharacterized protein</fullName>
    </submittedName>
</protein>
<keyword evidence="2" id="KW-0732">Signal</keyword>
<sequence length="75" mass="7834">MQTIKKIILASTVLVSLGATSGVAMAAKTVDPYHDGAHIADKRDVYTDGASSVTDPRDPYTDGRNALANRNTSAA</sequence>
<feature type="region of interest" description="Disordered" evidence="1">
    <location>
        <begin position="47"/>
        <end position="75"/>
    </location>
</feature>
<feature type="chain" id="PRO_5031282093" evidence="2">
    <location>
        <begin position="27"/>
        <end position="75"/>
    </location>
</feature>
<evidence type="ECO:0000256" key="1">
    <source>
        <dbReference type="SAM" id="MobiDB-lite"/>
    </source>
</evidence>
<evidence type="ECO:0000313" key="4">
    <source>
        <dbReference type="Proteomes" id="UP000441032"/>
    </source>
</evidence>
<evidence type="ECO:0000313" key="3">
    <source>
        <dbReference type="EMBL" id="MRS98030.1"/>
    </source>
</evidence>
<dbReference type="Proteomes" id="UP000441032">
    <property type="component" value="Unassembled WGS sequence"/>
</dbReference>
<name>A0A7X2L9M5_RALPI</name>
<organism evidence="3 4">
    <name type="scientific">Ralstonia pickettii</name>
    <name type="common">Burkholderia pickettii</name>
    <dbReference type="NCBI Taxonomy" id="329"/>
    <lineage>
        <taxon>Bacteria</taxon>
        <taxon>Pseudomonadati</taxon>
        <taxon>Pseudomonadota</taxon>
        <taxon>Betaproteobacteria</taxon>
        <taxon>Burkholderiales</taxon>
        <taxon>Burkholderiaceae</taxon>
        <taxon>Ralstonia</taxon>
    </lineage>
</organism>
<evidence type="ECO:0000256" key="2">
    <source>
        <dbReference type="SAM" id="SignalP"/>
    </source>
</evidence>
<accession>A0A7X2L9M5</accession>
<proteinExistence type="predicted"/>
<dbReference type="EMBL" id="WJYN01000001">
    <property type="protein sequence ID" value="MRS98030.1"/>
    <property type="molecule type" value="Genomic_DNA"/>
</dbReference>
<dbReference type="RefSeq" id="WP_154205935.1">
    <property type="nucleotide sequence ID" value="NZ_WJYN01000001.1"/>
</dbReference>
<gene>
    <name evidence="3" type="ORF">GJQ57_05090</name>
</gene>
<comment type="caution">
    <text evidence="3">The sequence shown here is derived from an EMBL/GenBank/DDBJ whole genome shotgun (WGS) entry which is preliminary data.</text>
</comment>
<feature type="signal peptide" evidence="2">
    <location>
        <begin position="1"/>
        <end position="26"/>
    </location>
</feature>
<dbReference type="AlphaFoldDB" id="A0A7X2L9M5"/>